<dbReference type="GO" id="GO:0008270">
    <property type="term" value="F:zinc ion binding"/>
    <property type="evidence" value="ECO:0007669"/>
    <property type="project" value="TreeGrafter"/>
</dbReference>
<sequence>MAPQFMQQMAAGQHPSQQQMAQQVMQQMAAGQHQMAAGPHGMPQVVLENGFGDSPQPHGCQFCGVVGQTRVNHIISTGTVVACVCVACFFPCGCCLIAYCMKCSKEAQHSCTSCGQLVGRKQFEIHTPFGITAVATGGLHQRHLHGHRRGHRGGHR</sequence>
<evidence type="ECO:0000256" key="5">
    <source>
        <dbReference type="ARBA" id="ARBA00023136"/>
    </source>
</evidence>
<proteinExistence type="inferred from homology"/>
<evidence type="ECO:0000313" key="8">
    <source>
        <dbReference type="EMBL" id="CAE8596457.1"/>
    </source>
</evidence>
<dbReference type="PANTHER" id="PTHR23292">
    <property type="entry name" value="LIPOPOLYSACCHARIDE-INDUCED TUMOR NECROSIS FACTOR-ALPHA FACTOR"/>
    <property type="match status" value="1"/>
</dbReference>
<dbReference type="GO" id="GO:0016020">
    <property type="term" value="C:membrane"/>
    <property type="evidence" value="ECO:0007669"/>
    <property type="project" value="UniProtKB-SubCell"/>
</dbReference>
<keyword evidence="6" id="KW-0812">Transmembrane</keyword>
<dbReference type="OrthoDB" id="5599753at2759"/>
<dbReference type="PANTHER" id="PTHR23292:SF6">
    <property type="entry name" value="FI16602P1-RELATED"/>
    <property type="match status" value="1"/>
</dbReference>
<evidence type="ECO:0000256" key="2">
    <source>
        <dbReference type="ARBA" id="ARBA00005975"/>
    </source>
</evidence>
<comment type="subcellular location">
    <subcellularLocation>
        <location evidence="1">Membrane</location>
        <topology evidence="1">Peripheral membrane protein</topology>
    </subcellularLocation>
</comment>
<organism evidence="9 10">
    <name type="scientific">Polarella glacialis</name>
    <name type="common">Dinoflagellate</name>
    <dbReference type="NCBI Taxonomy" id="89957"/>
    <lineage>
        <taxon>Eukaryota</taxon>
        <taxon>Sar</taxon>
        <taxon>Alveolata</taxon>
        <taxon>Dinophyceae</taxon>
        <taxon>Suessiales</taxon>
        <taxon>Suessiaceae</taxon>
        <taxon>Polarella</taxon>
    </lineage>
</organism>
<evidence type="ECO:0000313" key="10">
    <source>
        <dbReference type="Proteomes" id="UP000626109"/>
    </source>
</evidence>
<feature type="transmembrane region" description="Helical" evidence="6">
    <location>
        <begin position="74"/>
        <end position="99"/>
    </location>
</feature>
<evidence type="ECO:0000313" key="11">
    <source>
        <dbReference type="Proteomes" id="UP000654075"/>
    </source>
</evidence>
<dbReference type="EMBL" id="CAJNNV010008597">
    <property type="protein sequence ID" value="CAE8596457.1"/>
    <property type="molecule type" value="Genomic_DNA"/>
</dbReference>
<feature type="domain" description="LITAF" evidence="7">
    <location>
        <begin position="40"/>
        <end position="123"/>
    </location>
</feature>
<keyword evidence="6" id="KW-1133">Transmembrane helix</keyword>
<keyword evidence="4" id="KW-0862">Zinc</keyword>
<reference evidence="9" key="1">
    <citation type="submission" date="2021-02" db="EMBL/GenBank/DDBJ databases">
        <authorList>
            <person name="Dougan E. K."/>
            <person name="Rhodes N."/>
            <person name="Thang M."/>
            <person name="Chan C."/>
        </authorList>
    </citation>
    <scope>NUCLEOTIDE SEQUENCE</scope>
</reference>
<dbReference type="EMBL" id="CAJNNW010034492">
    <property type="protein sequence ID" value="CAE8722892.1"/>
    <property type="molecule type" value="Genomic_DNA"/>
</dbReference>
<gene>
    <name evidence="8" type="ORF">PGLA1383_LOCUS14921</name>
    <name evidence="9" type="ORF">PGLA2088_LOCUS42816</name>
</gene>
<dbReference type="AlphaFoldDB" id="A0A813LB68"/>
<accession>A0A813LB68</accession>
<keyword evidence="11" id="KW-1185">Reference proteome</keyword>
<evidence type="ECO:0000256" key="3">
    <source>
        <dbReference type="ARBA" id="ARBA00022723"/>
    </source>
</evidence>
<comment type="caution">
    <text evidence="9">The sequence shown here is derived from an EMBL/GenBank/DDBJ whole genome shotgun (WGS) entry which is preliminary data.</text>
</comment>
<dbReference type="InterPro" id="IPR006629">
    <property type="entry name" value="LITAF"/>
</dbReference>
<dbReference type="PROSITE" id="PS51837">
    <property type="entry name" value="LITAF"/>
    <property type="match status" value="1"/>
</dbReference>
<evidence type="ECO:0000313" key="9">
    <source>
        <dbReference type="EMBL" id="CAE8722892.1"/>
    </source>
</evidence>
<evidence type="ECO:0000256" key="4">
    <source>
        <dbReference type="ARBA" id="ARBA00022833"/>
    </source>
</evidence>
<dbReference type="Pfam" id="PF10601">
    <property type="entry name" value="zf-LITAF-like"/>
    <property type="match status" value="1"/>
</dbReference>
<dbReference type="Proteomes" id="UP000654075">
    <property type="component" value="Unassembled WGS sequence"/>
</dbReference>
<dbReference type="Proteomes" id="UP000626109">
    <property type="component" value="Unassembled WGS sequence"/>
</dbReference>
<evidence type="ECO:0000259" key="7">
    <source>
        <dbReference type="PROSITE" id="PS51837"/>
    </source>
</evidence>
<protein>
    <recommendedName>
        <fullName evidence="7">LITAF domain-containing protein</fullName>
    </recommendedName>
</protein>
<dbReference type="InterPro" id="IPR037519">
    <property type="entry name" value="LITAF_fam"/>
</dbReference>
<evidence type="ECO:0000256" key="6">
    <source>
        <dbReference type="SAM" id="Phobius"/>
    </source>
</evidence>
<comment type="similarity">
    <text evidence="2">Belongs to the CDIP1/LITAF family.</text>
</comment>
<dbReference type="SMART" id="SM00714">
    <property type="entry name" value="LITAF"/>
    <property type="match status" value="1"/>
</dbReference>
<name>A0A813LB68_POLGL</name>
<evidence type="ECO:0000256" key="1">
    <source>
        <dbReference type="ARBA" id="ARBA00004170"/>
    </source>
</evidence>
<keyword evidence="5 6" id="KW-0472">Membrane</keyword>
<keyword evidence="3" id="KW-0479">Metal-binding</keyword>